<evidence type="ECO:0000313" key="1">
    <source>
        <dbReference type="EMBL" id="MCD9645010.1"/>
    </source>
</evidence>
<reference evidence="1 2" key="1">
    <citation type="journal article" date="2021" name="BMC Genomics">
        <title>Datura genome reveals duplications of psychoactive alkaloid biosynthetic genes and high mutation rate following tissue culture.</title>
        <authorList>
            <person name="Rajewski A."/>
            <person name="Carter-House D."/>
            <person name="Stajich J."/>
            <person name="Litt A."/>
        </authorList>
    </citation>
    <scope>NUCLEOTIDE SEQUENCE [LARGE SCALE GENOMIC DNA]</scope>
    <source>
        <strain evidence="1">AR-01</strain>
    </source>
</reference>
<keyword evidence="2" id="KW-1185">Reference proteome</keyword>
<dbReference type="EMBL" id="JACEIK010004311">
    <property type="protein sequence ID" value="MCD9645010.1"/>
    <property type="molecule type" value="Genomic_DNA"/>
</dbReference>
<accession>A0ABS8VFP1</accession>
<proteinExistence type="predicted"/>
<name>A0ABS8VFP1_DATST</name>
<sequence>MRVETHETPIKCSPQSSDWARTMVTYAWNCEMLITTGGRKSSANKGWGIDVELRSPMCLRSALAKHRLRPKFGFKASGHYPVPTFHLRVVSQDRTNTGVAQVERHSAQVCSSDHRPPPVFCNCSAGTPAHEFDVSTCCHTILRFLFIS</sequence>
<evidence type="ECO:0000313" key="2">
    <source>
        <dbReference type="Proteomes" id="UP000823775"/>
    </source>
</evidence>
<protein>
    <submittedName>
        <fullName evidence="1">Uncharacterized protein</fullName>
    </submittedName>
</protein>
<comment type="caution">
    <text evidence="1">The sequence shown here is derived from an EMBL/GenBank/DDBJ whole genome shotgun (WGS) entry which is preliminary data.</text>
</comment>
<gene>
    <name evidence="1" type="ORF">HAX54_033652</name>
</gene>
<organism evidence="1 2">
    <name type="scientific">Datura stramonium</name>
    <name type="common">Jimsonweed</name>
    <name type="synonym">Common thornapple</name>
    <dbReference type="NCBI Taxonomy" id="4076"/>
    <lineage>
        <taxon>Eukaryota</taxon>
        <taxon>Viridiplantae</taxon>
        <taxon>Streptophyta</taxon>
        <taxon>Embryophyta</taxon>
        <taxon>Tracheophyta</taxon>
        <taxon>Spermatophyta</taxon>
        <taxon>Magnoliopsida</taxon>
        <taxon>eudicotyledons</taxon>
        <taxon>Gunneridae</taxon>
        <taxon>Pentapetalae</taxon>
        <taxon>asterids</taxon>
        <taxon>lamiids</taxon>
        <taxon>Solanales</taxon>
        <taxon>Solanaceae</taxon>
        <taxon>Solanoideae</taxon>
        <taxon>Datureae</taxon>
        <taxon>Datura</taxon>
    </lineage>
</organism>
<dbReference type="Proteomes" id="UP000823775">
    <property type="component" value="Unassembled WGS sequence"/>
</dbReference>